<organism evidence="1">
    <name type="scientific">Solanum lycopersicum</name>
    <name type="common">Tomato</name>
    <name type="synonym">Lycopersicon esculentum</name>
    <dbReference type="NCBI Taxonomy" id="4081"/>
    <lineage>
        <taxon>Eukaryota</taxon>
        <taxon>Viridiplantae</taxon>
        <taxon>Streptophyta</taxon>
        <taxon>Embryophyta</taxon>
        <taxon>Tracheophyta</taxon>
        <taxon>Spermatophyta</taxon>
        <taxon>Magnoliopsida</taxon>
        <taxon>eudicotyledons</taxon>
        <taxon>Gunneridae</taxon>
        <taxon>Pentapetalae</taxon>
        <taxon>asterids</taxon>
        <taxon>lamiids</taxon>
        <taxon>Solanales</taxon>
        <taxon>Solanaceae</taxon>
        <taxon>Solanoideae</taxon>
        <taxon>Solaneae</taxon>
        <taxon>Solanum</taxon>
        <taxon>Solanum subgen. Lycopersicon</taxon>
    </lineage>
</organism>
<accession>A0A3Q7GTE9</accession>
<dbReference type="Proteomes" id="UP000004994">
    <property type="component" value="Chromosome 6"/>
</dbReference>
<proteinExistence type="predicted"/>
<evidence type="ECO:0008006" key="3">
    <source>
        <dbReference type="Google" id="ProtNLM"/>
    </source>
</evidence>
<reference evidence="1" key="2">
    <citation type="submission" date="2019-01" db="UniProtKB">
        <authorList>
            <consortium name="EnsemblPlants"/>
        </authorList>
    </citation>
    <scope>IDENTIFICATION</scope>
    <source>
        <strain evidence="1">cv. Heinz 1706</strain>
    </source>
</reference>
<dbReference type="PANTHER" id="PTHR13140">
    <property type="entry name" value="MYOSIN"/>
    <property type="match status" value="1"/>
</dbReference>
<dbReference type="STRING" id="4081.A0A3Q7GTE9"/>
<evidence type="ECO:0000313" key="2">
    <source>
        <dbReference type="Proteomes" id="UP000004994"/>
    </source>
</evidence>
<keyword evidence="2" id="KW-1185">Reference proteome</keyword>
<dbReference type="AlphaFoldDB" id="A0A3Q7GTE9"/>
<evidence type="ECO:0000313" key="1">
    <source>
        <dbReference type="EnsemblPlants" id="Solyc06g011540.3.1"/>
    </source>
</evidence>
<dbReference type="InterPro" id="IPR027417">
    <property type="entry name" value="P-loop_NTPase"/>
</dbReference>
<dbReference type="EnsemblPlants" id="Solyc06g011540.3.1">
    <property type="protein sequence ID" value="Solyc06g011540.3.1"/>
    <property type="gene ID" value="Solyc06g011540.3"/>
</dbReference>
<sequence>MRAMDVVGFSEKEQSLRSHSFLFQEAIFRVVASALNLGNLQFTGGKETDSSMLRDDKSKLHLQNIAELSMCDLKDFEDALSKCVMVTTEEVINRILIMMLQHMYKWAF</sequence>
<dbReference type="SUPFAM" id="SSF52540">
    <property type="entry name" value="P-loop containing nucleoside triphosphate hydrolases"/>
    <property type="match status" value="1"/>
</dbReference>
<reference evidence="1" key="1">
    <citation type="journal article" date="2012" name="Nature">
        <title>The tomato genome sequence provides insights into fleshy fruit evolution.</title>
        <authorList>
            <consortium name="Tomato Genome Consortium"/>
        </authorList>
    </citation>
    <scope>NUCLEOTIDE SEQUENCE [LARGE SCALE GENOMIC DNA]</scope>
    <source>
        <strain evidence="1">cv. Heinz 1706</strain>
    </source>
</reference>
<protein>
    <recommendedName>
        <fullName evidence="3">Myosin motor domain-containing protein</fullName>
    </recommendedName>
</protein>
<dbReference type="Gramene" id="Solyc06g011540.3.1">
    <property type="protein sequence ID" value="Solyc06g011540.3.1"/>
    <property type="gene ID" value="Solyc06g011540.3"/>
</dbReference>
<dbReference type="PANTHER" id="PTHR13140:SF807">
    <property type="entry name" value="MYOSIN-9-LIKE ISOFORM X1"/>
    <property type="match status" value="1"/>
</dbReference>
<name>A0A3Q7GTE9_SOLLC</name>
<dbReference type="Gene3D" id="1.20.120.720">
    <property type="entry name" value="Myosin VI head, motor domain, U50 subdomain"/>
    <property type="match status" value="1"/>
</dbReference>
<dbReference type="InParanoid" id="A0A3Q7GTE9"/>